<dbReference type="EMBL" id="LN829119">
    <property type="protein sequence ID" value="CPR17809.1"/>
    <property type="molecule type" value="Genomic_DNA"/>
</dbReference>
<evidence type="ECO:0000313" key="1">
    <source>
        <dbReference type="EMBL" id="CPR17809.1"/>
    </source>
</evidence>
<gene>
    <name evidence="1" type="ORF">YBN1229_v1_1428</name>
</gene>
<organism evidence="1 2">
    <name type="scientific">Candidatus Filomicrobium marinum</name>
    <dbReference type="NCBI Taxonomy" id="1608628"/>
    <lineage>
        <taxon>Bacteria</taxon>
        <taxon>Pseudomonadati</taxon>
        <taxon>Pseudomonadota</taxon>
        <taxon>Alphaproteobacteria</taxon>
        <taxon>Hyphomicrobiales</taxon>
        <taxon>Hyphomicrobiaceae</taxon>
        <taxon>Filomicrobium</taxon>
    </lineage>
</organism>
<dbReference type="RefSeq" id="WP_046480072.1">
    <property type="nucleotide sequence ID" value="NZ_LN829118.1"/>
</dbReference>
<proteinExistence type="predicted"/>
<evidence type="ECO:0000313" key="2">
    <source>
        <dbReference type="Proteomes" id="UP000033187"/>
    </source>
</evidence>
<dbReference type="OrthoDB" id="9795737at2"/>
<name>A0A0D6JEF1_9HYPH</name>
<evidence type="ECO:0008006" key="3">
    <source>
        <dbReference type="Google" id="ProtNLM"/>
    </source>
</evidence>
<dbReference type="Proteomes" id="UP000033187">
    <property type="component" value="Chromosome 1"/>
</dbReference>
<dbReference type="Pfam" id="PF08734">
    <property type="entry name" value="GYD"/>
    <property type="match status" value="1"/>
</dbReference>
<accession>A0A0D6JEF1</accession>
<protein>
    <recommendedName>
        <fullName evidence="3">GYD family protein</fullName>
    </recommendedName>
</protein>
<sequence length="97" mass="10703">MAKYVVLANFTDKGIKDVKETVQRAEAFKKMASKVGASVLDMYWTLGSHDVVAICEAPDDESVTALSLSVTSRGNVRSETLRAFSFDEMKKILDQIV</sequence>
<dbReference type="InterPro" id="IPR014845">
    <property type="entry name" value="GYD/TTHA1554"/>
</dbReference>
<dbReference type="AlphaFoldDB" id="A0A0D6JEF1"/>
<dbReference type="KEGG" id="fiy:BN1229_v1_1428"/>
<dbReference type="KEGG" id="fil:BN1229_v1_1427"/>
<keyword evidence="2" id="KW-1185">Reference proteome</keyword>
<reference evidence="2" key="1">
    <citation type="submission" date="2015-02" db="EMBL/GenBank/DDBJ databases">
        <authorList>
            <person name="Chooi Y.-H."/>
        </authorList>
    </citation>
    <scope>NUCLEOTIDE SEQUENCE [LARGE SCALE GENOMIC DNA]</scope>
    <source>
        <strain evidence="2">strain Y</strain>
    </source>
</reference>